<evidence type="ECO:0000256" key="1">
    <source>
        <dbReference type="SAM" id="MobiDB-lite"/>
    </source>
</evidence>
<dbReference type="OrthoDB" id="2508950at2759"/>
<gene>
    <name evidence="2" type="ORF">VP01_1603g4</name>
</gene>
<protein>
    <submittedName>
        <fullName evidence="2">Uncharacterized protein</fullName>
    </submittedName>
</protein>
<feature type="non-terminal residue" evidence="2">
    <location>
        <position position="302"/>
    </location>
</feature>
<dbReference type="Proteomes" id="UP000037035">
    <property type="component" value="Unassembled WGS sequence"/>
</dbReference>
<evidence type="ECO:0000313" key="3">
    <source>
        <dbReference type="Proteomes" id="UP000037035"/>
    </source>
</evidence>
<sequence length="302" mass="34472">MSDHEENALSNDPCSLEAKYRQELGNQKCMSFCFGLGRHQEEVERILWLISKAHLTILLSWILPSLQHLVTVLPRKLVDASTLETDTAVSRLKISMQFLSRLEIALRRLNCSLSLVHPGIMPSDAAQDELFEKLKSFVSCRFAIKIHDALIGLCRLLQASIKFIVALGQSLDDEQQIKSQLLLRVTCFCDSIDVAINVMNQPEFNIQDEWQACICLIDHSPERLIQRVVCRRNNSEPEEGEEENDRIVNQLTRPDNPPNIQDQDVCICHNNNLDHCQVKILHSLITKYTLGKESPQWPDVAH</sequence>
<organism evidence="2 3">
    <name type="scientific">Puccinia sorghi</name>
    <dbReference type="NCBI Taxonomy" id="27349"/>
    <lineage>
        <taxon>Eukaryota</taxon>
        <taxon>Fungi</taxon>
        <taxon>Dikarya</taxon>
        <taxon>Basidiomycota</taxon>
        <taxon>Pucciniomycotina</taxon>
        <taxon>Pucciniomycetes</taxon>
        <taxon>Pucciniales</taxon>
        <taxon>Pucciniaceae</taxon>
        <taxon>Puccinia</taxon>
    </lineage>
</organism>
<dbReference type="VEuPathDB" id="FungiDB:VP01_1603g4"/>
<comment type="caution">
    <text evidence="2">The sequence shown here is derived from an EMBL/GenBank/DDBJ whole genome shotgun (WGS) entry which is preliminary data.</text>
</comment>
<dbReference type="EMBL" id="LAVV01006397">
    <property type="protein sequence ID" value="KNZ60151.1"/>
    <property type="molecule type" value="Genomic_DNA"/>
</dbReference>
<dbReference type="PANTHER" id="PTHR33069:SF3">
    <property type="entry name" value="DYNEIN HEAVY CHAIN TAIL DOMAIN-CONTAINING PROTEIN"/>
    <property type="match status" value="1"/>
</dbReference>
<evidence type="ECO:0000313" key="2">
    <source>
        <dbReference type="EMBL" id="KNZ60151.1"/>
    </source>
</evidence>
<reference evidence="2 3" key="1">
    <citation type="submission" date="2015-08" db="EMBL/GenBank/DDBJ databases">
        <title>Next Generation Sequencing and Analysis of the Genome of Puccinia sorghi L Schw, the Causal Agent of Maize Common Rust.</title>
        <authorList>
            <person name="Rochi L."/>
            <person name="Burguener G."/>
            <person name="Darino M."/>
            <person name="Turjanski A."/>
            <person name="Kreff E."/>
            <person name="Dieguez M.J."/>
            <person name="Sacco F."/>
        </authorList>
    </citation>
    <scope>NUCLEOTIDE SEQUENCE [LARGE SCALE GENOMIC DNA]</scope>
    <source>
        <strain evidence="2 3">RO10H11247</strain>
    </source>
</reference>
<keyword evidence="3" id="KW-1185">Reference proteome</keyword>
<accession>A0A0L6VH92</accession>
<dbReference type="AlphaFoldDB" id="A0A0L6VH92"/>
<proteinExistence type="predicted"/>
<dbReference type="PANTHER" id="PTHR33069">
    <property type="entry name" value="CHROMOSOME 7, WHOLE GENOME SHOTGUN SEQUENCE-RELATED"/>
    <property type="match status" value="1"/>
</dbReference>
<feature type="region of interest" description="Disordered" evidence="1">
    <location>
        <begin position="235"/>
        <end position="254"/>
    </location>
</feature>
<name>A0A0L6VH92_9BASI</name>